<sequence>MLMDHGCEITKSLAWDAREYEVNAVKGLVGLVAKASKVYRVAEFEKIFANVCNISPAIGKYLRDAEVQKWARCQFSGYRYDIRTTNPAESINSALRSPREYPIIPLLDSIREMLTRWFYNRKKKISKHNHPLTIDVEKKIERRTEKGKRFAVYPVSDGRLLVRGDKIDCLVDLDRRTCSCGNYNLMKIPCRHAIKAGFHVGRQPHTLTDLFYTTEAWREAYHENINPIAVPEDAWSMPEDVVVVNVLPPESRKSVGRNRKRRYKTVEDKIRSSQTSQKRQPRKCSRCDVEKKIERRTEKGKRFAVYPVSDGRLLVRGDKIDCLVDLDRRTCSCGKYNLMKIPCRHAIKAGFHVGRQPHTLTDLFYTTEAWREAYHESINPIAVPEDAWSMPEDVVVVNVLPPESRKSVGRNRKRRYETVEDKIRSSQTSQKRQPRKLVCSSMQVVVFESAVLPCLV</sequence>
<keyword evidence="1" id="KW-0479">Metal-binding</keyword>
<evidence type="ECO:0000256" key="2">
    <source>
        <dbReference type="ARBA" id="ARBA00022771"/>
    </source>
</evidence>
<feature type="domain" description="SWIM-type" evidence="6">
    <location>
        <begin position="167"/>
        <end position="201"/>
    </location>
</feature>
<evidence type="ECO:0000313" key="7">
    <source>
        <dbReference type="EMBL" id="KAF2547697.1"/>
    </source>
</evidence>
<dbReference type="PANTHER" id="PTHR31973:SF129">
    <property type="entry name" value="SWIM-TYPE DOMAIN-CONTAINING PROTEIN"/>
    <property type="match status" value="1"/>
</dbReference>
<dbReference type="EMBL" id="QGKY02001925">
    <property type="protein sequence ID" value="KAF2547697.1"/>
    <property type="molecule type" value="Genomic_DNA"/>
</dbReference>
<accession>A0A8S9GU91</accession>
<evidence type="ECO:0000256" key="5">
    <source>
        <dbReference type="SAM" id="MobiDB-lite"/>
    </source>
</evidence>
<dbReference type="PROSITE" id="PS50966">
    <property type="entry name" value="ZF_SWIM"/>
    <property type="match status" value="2"/>
</dbReference>
<keyword evidence="2 4" id="KW-0863">Zinc-finger</keyword>
<name>A0A8S9GU91_BRACR</name>
<proteinExistence type="predicted"/>
<dbReference type="InterPro" id="IPR007527">
    <property type="entry name" value="Znf_SWIM"/>
</dbReference>
<evidence type="ECO:0000256" key="1">
    <source>
        <dbReference type="ARBA" id="ARBA00022723"/>
    </source>
</evidence>
<dbReference type="Pfam" id="PF04434">
    <property type="entry name" value="SWIM"/>
    <property type="match status" value="2"/>
</dbReference>
<feature type="region of interest" description="Disordered" evidence="5">
    <location>
        <begin position="253"/>
        <end position="288"/>
    </location>
</feature>
<feature type="domain" description="SWIM-type" evidence="6">
    <location>
        <begin position="320"/>
        <end position="354"/>
    </location>
</feature>
<protein>
    <recommendedName>
        <fullName evidence="6">SWIM-type domain-containing protein</fullName>
    </recommendedName>
</protein>
<dbReference type="InterPro" id="IPR006564">
    <property type="entry name" value="Znf_PMZ"/>
</dbReference>
<feature type="compositionally biased region" description="Basic residues" evidence="5">
    <location>
        <begin position="254"/>
        <end position="263"/>
    </location>
</feature>
<evidence type="ECO:0000259" key="6">
    <source>
        <dbReference type="PROSITE" id="PS50966"/>
    </source>
</evidence>
<dbReference type="AlphaFoldDB" id="A0A8S9GU91"/>
<reference evidence="7" key="1">
    <citation type="submission" date="2019-12" db="EMBL/GenBank/DDBJ databases">
        <title>Genome sequencing and annotation of Brassica cretica.</title>
        <authorList>
            <person name="Studholme D.J."/>
            <person name="Sarris P.F."/>
        </authorList>
    </citation>
    <scope>NUCLEOTIDE SEQUENCE</scope>
    <source>
        <strain evidence="7">PFS-102/07</strain>
        <tissue evidence="7">Leaf</tissue>
    </source>
</reference>
<feature type="region of interest" description="Disordered" evidence="5">
    <location>
        <begin position="406"/>
        <end position="434"/>
    </location>
</feature>
<dbReference type="GO" id="GO:0008270">
    <property type="term" value="F:zinc ion binding"/>
    <property type="evidence" value="ECO:0007669"/>
    <property type="project" value="UniProtKB-KW"/>
</dbReference>
<keyword evidence="3" id="KW-0862">Zinc</keyword>
<dbReference type="PANTHER" id="PTHR31973">
    <property type="entry name" value="POLYPROTEIN, PUTATIVE-RELATED"/>
    <property type="match status" value="1"/>
</dbReference>
<dbReference type="SMART" id="SM00575">
    <property type="entry name" value="ZnF_PMZ"/>
    <property type="match status" value="2"/>
</dbReference>
<comment type="caution">
    <text evidence="7">The sequence shown here is derived from an EMBL/GenBank/DDBJ whole genome shotgun (WGS) entry which is preliminary data.</text>
</comment>
<evidence type="ECO:0000256" key="3">
    <source>
        <dbReference type="ARBA" id="ARBA00022833"/>
    </source>
</evidence>
<evidence type="ECO:0000256" key="4">
    <source>
        <dbReference type="PROSITE-ProRule" id="PRU00325"/>
    </source>
</evidence>
<gene>
    <name evidence="7" type="ORF">F2Q70_00021746</name>
</gene>
<organism evidence="7">
    <name type="scientific">Brassica cretica</name>
    <name type="common">Mustard</name>
    <dbReference type="NCBI Taxonomy" id="69181"/>
    <lineage>
        <taxon>Eukaryota</taxon>
        <taxon>Viridiplantae</taxon>
        <taxon>Streptophyta</taxon>
        <taxon>Embryophyta</taxon>
        <taxon>Tracheophyta</taxon>
        <taxon>Spermatophyta</taxon>
        <taxon>Magnoliopsida</taxon>
        <taxon>eudicotyledons</taxon>
        <taxon>Gunneridae</taxon>
        <taxon>Pentapetalae</taxon>
        <taxon>rosids</taxon>
        <taxon>malvids</taxon>
        <taxon>Brassicales</taxon>
        <taxon>Brassicaceae</taxon>
        <taxon>Brassiceae</taxon>
        <taxon>Brassica</taxon>
    </lineage>
</organism>